<accession>A0A4Q8LS57</accession>
<dbReference type="EMBL" id="SHMF01000003">
    <property type="protein sequence ID" value="TAA34567.1"/>
    <property type="molecule type" value="Genomic_DNA"/>
</dbReference>
<gene>
    <name evidence="1" type="primary">stpA</name>
    <name evidence="2" type="ORF">EA656_12680</name>
    <name evidence="1" type="ORF">EA661_00420</name>
</gene>
<evidence type="ECO:0000313" key="1">
    <source>
        <dbReference type="EMBL" id="TAA32791.1"/>
    </source>
</evidence>
<dbReference type="Proteomes" id="UP000292087">
    <property type="component" value="Unassembled WGS sequence"/>
</dbReference>
<dbReference type="InterPro" id="IPR012765">
    <property type="entry name" value="GGPPase"/>
</dbReference>
<proteinExistence type="predicted"/>
<dbReference type="Pfam" id="PF09506">
    <property type="entry name" value="Salt_tol_Pase"/>
    <property type="match status" value="1"/>
</dbReference>
<accession>A0A4Q8LPM9</accession>
<organism evidence="1 3">
    <name type="scientific">Pseudoxanthomonas winnipegensis</name>
    <dbReference type="NCBI Taxonomy" id="2480810"/>
    <lineage>
        <taxon>Bacteria</taxon>
        <taxon>Pseudomonadati</taxon>
        <taxon>Pseudomonadota</taxon>
        <taxon>Gammaproteobacteria</taxon>
        <taxon>Lysobacterales</taxon>
        <taxon>Lysobacteraceae</taxon>
        <taxon>Pseudoxanthomonas</taxon>
    </lineage>
</organism>
<evidence type="ECO:0000313" key="3">
    <source>
        <dbReference type="Proteomes" id="UP000291286"/>
    </source>
</evidence>
<evidence type="ECO:0000313" key="4">
    <source>
        <dbReference type="Proteomes" id="UP000292087"/>
    </source>
</evidence>
<evidence type="ECO:0000313" key="2">
    <source>
        <dbReference type="EMBL" id="TAA34567.1"/>
    </source>
</evidence>
<name>A0A4Q8LPM9_9GAMM</name>
<dbReference type="NCBIfam" id="TIGR02399">
    <property type="entry name" value="salt_tol_Pase"/>
    <property type="match status" value="1"/>
</dbReference>
<sequence length="421" mass="44570">MICAVNHGFSQDHAALLDSLAATPDLLLIQDLDGVCMGLVHDPLTRTLEREYLEAAARLGDAFAVLTNGEHIGVRGVNAIVDRVFGAPGHAAAHGAYLPGLAAGGVQLQDRFGTLSHPGVSDAELAFLQGVPTRMTRWLSTLLLGAPYHLEPHRVATLAATCVLDNPASPTLNLNALHHALAEQPALYAQLQRQAADFMQALLREAQAEGLDGAFFVHYAPNLGRDDAGAERLKPATEGDAGTTDFQFMLEGAVKEAGVLVLLNHHVHARTGRWPLGADFNARQAPRTLEAQVALARAQIAPADMPRLVGVGDTVTSVAHDGAQLRGGSDRGFLTLVQRLGEAFGTDNRVLFVDSSAGEVRRAGLDAARLSAGARDAGFDPRTAALGITDADDPLRLDVVFPGGHAQYVRFFCALAQRRAA</sequence>
<keyword evidence="1" id="KW-0378">Hydrolase</keyword>
<dbReference type="Proteomes" id="UP000291286">
    <property type="component" value="Unassembled WGS sequence"/>
</dbReference>
<comment type="caution">
    <text evidence="1">The sequence shown here is derived from an EMBL/GenBank/DDBJ whole genome shotgun (WGS) entry which is preliminary data.</text>
</comment>
<dbReference type="AlphaFoldDB" id="A0A4Q8LPM9"/>
<dbReference type="RefSeq" id="WP_130514668.1">
    <property type="nucleotide sequence ID" value="NZ_SHLZ01000002.1"/>
</dbReference>
<protein>
    <submittedName>
        <fullName evidence="1">Glucosylglycerol 3-phosphatase</fullName>
        <ecNumber evidence="1">3.1.3.69</ecNumber>
    </submittedName>
</protein>
<dbReference type="EMBL" id="SHMB01000001">
    <property type="protein sequence ID" value="TAA32791.1"/>
    <property type="molecule type" value="Genomic_DNA"/>
</dbReference>
<dbReference type="GO" id="GO:0050530">
    <property type="term" value="F:glucosylglycerol 3-phosphatase activity"/>
    <property type="evidence" value="ECO:0007669"/>
    <property type="project" value="UniProtKB-EC"/>
</dbReference>
<dbReference type="EC" id="3.1.3.69" evidence="1"/>
<reference evidence="3 4" key="1">
    <citation type="submission" date="2019-02" db="EMBL/GenBank/DDBJ databases">
        <title>WGS of Pseudoxanthomonas species novum from clinical isolates.</title>
        <authorList>
            <person name="Bernier A.-M."/>
            <person name="Bernard K."/>
            <person name="Vachon A."/>
        </authorList>
    </citation>
    <scope>NUCLEOTIDE SEQUENCE [LARGE SCALE GENOMIC DNA]</scope>
    <source>
        <strain evidence="2 4">NML140781</strain>
        <strain evidence="1 3">NML171202</strain>
    </source>
</reference>